<name>A0A9X2I8E6_9BACI</name>
<feature type="signal peptide" evidence="2">
    <location>
        <begin position="1"/>
        <end position="25"/>
    </location>
</feature>
<gene>
    <name evidence="4" type="ORF">MF646_13635</name>
</gene>
<evidence type="ECO:0000313" key="4">
    <source>
        <dbReference type="EMBL" id="MCL7748165.1"/>
    </source>
</evidence>
<sequence>MKKNWMFLILLGLFILILSACGQGAAGNEEPQTTDEIEAEESTDLVEEDTAIEENQEEVETEEPAESVEPVEEEVTASEDEEVIVEANVTPIELVFSDDQVMDMFRVERQLEVSDDELFKAALEAWVAGPTEEGLVSLLPEGVKVLSVEEIEGVAHASFSEELLQADVGSGTEYMLLQQIALAMKQFGFNETQILVDGEIHPELFGHIDTSVPIVAESLEDYETLN</sequence>
<dbReference type="Proteomes" id="UP001139150">
    <property type="component" value="Unassembled WGS sequence"/>
</dbReference>
<organism evidence="4 5">
    <name type="scientific">Halalkalibacter alkaliphilus</name>
    <dbReference type="NCBI Taxonomy" id="2917993"/>
    <lineage>
        <taxon>Bacteria</taxon>
        <taxon>Bacillati</taxon>
        <taxon>Bacillota</taxon>
        <taxon>Bacilli</taxon>
        <taxon>Bacillales</taxon>
        <taxon>Bacillaceae</taxon>
        <taxon>Halalkalibacter</taxon>
    </lineage>
</organism>
<comment type="caution">
    <text evidence="4">The sequence shown here is derived from an EMBL/GenBank/DDBJ whole genome shotgun (WGS) entry which is preliminary data.</text>
</comment>
<feature type="chain" id="PRO_5040819083" evidence="2">
    <location>
        <begin position="26"/>
        <end position="226"/>
    </location>
</feature>
<dbReference type="EMBL" id="JAKRYL010000013">
    <property type="protein sequence ID" value="MCL7748165.1"/>
    <property type="molecule type" value="Genomic_DNA"/>
</dbReference>
<keyword evidence="2" id="KW-0732">Signal</keyword>
<dbReference type="SMART" id="SM00909">
    <property type="entry name" value="Germane"/>
    <property type="match status" value="1"/>
</dbReference>
<feature type="domain" description="GerMN" evidence="3">
    <location>
        <begin position="119"/>
        <end position="205"/>
    </location>
</feature>
<evidence type="ECO:0000256" key="2">
    <source>
        <dbReference type="SAM" id="SignalP"/>
    </source>
</evidence>
<evidence type="ECO:0000313" key="5">
    <source>
        <dbReference type="Proteomes" id="UP001139150"/>
    </source>
</evidence>
<dbReference type="InterPro" id="IPR019606">
    <property type="entry name" value="GerMN"/>
</dbReference>
<feature type="compositionally biased region" description="Acidic residues" evidence="1">
    <location>
        <begin position="32"/>
        <end position="79"/>
    </location>
</feature>
<dbReference type="AlphaFoldDB" id="A0A9X2I8E6"/>
<proteinExistence type="predicted"/>
<feature type="region of interest" description="Disordered" evidence="1">
    <location>
        <begin position="25"/>
        <end position="79"/>
    </location>
</feature>
<protein>
    <submittedName>
        <fullName evidence="4">GerMN domain-containing protein</fullName>
    </submittedName>
</protein>
<dbReference type="PROSITE" id="PS51257">
    <property type="entry name" value="PROKAR_LIPOPROTEIN"/>
    <property type="match status" value="1"/>
</dbReference>
<keyword evidence="5" id="KW-1185">Reference proteome</keyword>
<evidence type="ECO:0000259" key="3">
    <source>
        <dbReference type="SMART" id="SM00909"/>
    </source>
</evidence>
<dbReference type="Pfam" id="PF10646">
    <property type="entry name" value="Germane"/>
    <property type="match status" value="1"/>
</dbReference>
<evidence type="ECO:0000256" key="1">
    <source>
        <dbReference type="SAM" id="MobiDB-lite"/>
    </source>
</evidence>
<accession>A0A9X2I8E6</accession>
<dbReference type="RefSeq" id="WP_250097056.1">
    <property type="nucleotide sequence ID" value="NZ_JAKRYL010000013.1"/>
</dbReference>
<reference evidence="4" key="1">
    <citation type="submission" date="2022-02" db="EMBL/GenBank/DDBJ databases">
        <title>Halalkalibacter sp. nov. isolated from Lonar Lake, India.</title>
        <authorList>
            <person name="Joshi A."/>
            <person name="Thite S."/>
            <person name="Lodha T."/>
        </authorList>
    </citation>
    <scope>NUCLEOTIDE SEQUENCE</scope>
    <source>
        <strain evidence="4">MEB205</strain>
    </source>
</reference>